<feature type="transmembrane region" description="Helical" evidence="10">
    <location>
        <begin position="318"/>
        <end position="344"/>
    </location>
</feature>
<feature type="transmembrane region" description="Helical" evidence="10">
    <location>
        <begin position="262"/>
        <end position="279"/>
    </location>
</feature>
<dbReference type="EMBL" id="DF157104">
    <property type="protein sequence ID" value="GAB67752.1"/>
    <property type="molecule type" value="Genomic_DNA"/>
</dbReference>
<evidence type="ECO:0000256" key="4">
    <source>
        <dbReference type="ARBA" id="ARBA00022502"/>
    </source>
</evidence>
<keyword evidence="12" id="KW-1185">Reference proteome</keyword>
<evidence type="ECO:0000313" key="11">
    <source>
        <dbReference type="EMBL" id="GAB67752.1"/>
    </source>
</evidence>
<reference evidence="11 12" key="1">
    <citation type="journal article" date="2012" name="Nat. Genet.">
        <title>Plasmodium cynomolgi genome sequences provide insight into Plasmodium vivax and the monkey malaria clade.</title>
        <authorList>
            <person name="Tachibana S."/>
            <person name="Sullivan S.A."/>
            <person name="Kawai S."/>
            <person name="Nakamura S."/>
            <person name="Kim H.R."/>
            <person name="Goto N."/>
            <person name="Arisue N."/>
            <person name="Palacpac N.M.Q."/>
            <person name="Honma H."/>
            <person name="Yagi M."/>
            <person name="Tougan T."/>
            <person name="Katakai Y."/>
            <person name="Kaneko O."/>
            <person name="Mita T."/>
            <person name="Kita K."/>
            <person name="Yasutomi Y."/>
            <person name="Sutton P.L."/>
            <person name="Shakhbatyan R."/>
            <person name="Horii T."/>
            <person name="Yasunaga T."/>
            <person name="Barnwell J.W."/>
            <person name="Escalante A.A."/>
            <person name="Carlton J.M."/>
            <person name="Tanabe K."/>
        </authorList>
    </citation>
    <scope>NUCLEOTIDE SEQUENCE [LARGE SCALE GENOMIC DNA]</scope>
    <source>
        <strain evidence="11 12">B</strain>
    </source>
</reference>
<evidence type="ECO:0000256" key="8">
    <source>
        <dbReference type="ARBA" id="ARBA00023136"/>
    </source>
</evidence>
<name>K6VER2_PLACD</name>
<dbReference type="PANTHER" id="PTHR13121:SF0">
    <property type="entry name" value="PHOSPHATIDYLINOSITOL GLYCAN ANCHOR BIOSYNTHESIS CLASS U PROTEIN"/>
    <property type="match status" value="1"/>
</dbReference>
<accession>K6VER2</accession>
<dbReference type="GO" id="GO:0006506">
    <property type="term" value="P:GPI anchor biosynthetic process"/>
    <property type="evidence" value="ECO:0007669"/>
    <property type="project" value="UniProtKB-UniPathway"/>
</dbReference>
<dbReference type="GeneID" id="14694125"/>
<evidence type="ECO:0000256" key="1">
    <source>
        <dbReference type="ARBA" id="ARBA00004477"/>
    </source>
</evidence>
<comment type="pathway">
    <text evidence="2">Glycolipid biosynthesis; glycosylphosphatidylinositol-anchor biosynthesis.</text>
</comment>
<keyword evidence="4" id="KW-0337">GPI-anchor biosynthesis</keyword>
<evidence type="ECO:0008006" key="13">
    <source>
        <dbReference type="Google" id="ProtNLM"/>
    </source>
</evidence>
<dbReference type="PhylomeDB" id="K6VER2"/>
<dbReference type="KEGG" id="pcy:PCYB_123180"/>
<comment type="subcellular location">
    <subcellularLocation>
        <location evidence="1">Endoplasmic reticulum membrane</location>
        <topology evidence="1">Multi-pass membrane protein</topology>
    </subcellularLocation>
</comment>
<keyword evidence="5 10" id="KW-0812">Transmembrane</keyword>
<feature type="transmembrane region" description="Helical" evidence="10">
    <location>
        <begin position="21"/>
        <end position="39"/>
    </location>
</feature>
<dbReference type="OMA" id="IYLKIMI"/>
<gene>
    <name evidence="11" type="ORF">PCYB_123180</name>
</gene>
<sequence>MNHRRGSTPAKGAHKSRHWHLATTLLCCLIVRITTFYVIHVLQGSEYKYIDQLIAHEGEEGSRSLHKRGGLHKEGRLSNPGEEGAHYFHSKQNNDMKDLQKYFQTNKRNRKLKQFLLKNDSMHYSFNSDFFLSFDNFKLLLITTSFYLALRRIRSEASRPHAATPNLLATLFVNAMLLYVTSFHFILVLIGINNLMVYSHQGIMYKHKLKVPLNSLHMLLIILQNLALLIATLAVYALLLLASAYVNSGSWSFLNNTLINEYKVFFLLPNLGNYWYLFSTMFREYYHSFLFLFHFHVFLYPLPLLFRLVKTPLIYLKIMISIALVFHPNITLNDLVFSLLLLVIDYKRTLYAIPFAKLIV</sequence>
<dbReference type="eggNOG" id="KOG2552">
    <property type="taxonomic scope" value="Eukaryota"/>
</dbReference>
<feature type="transmembrane region" description="Helical" evidence="10">
    <location>
        <begin position="285"/>
        <end position="306"/>
    </location>
</feature>
<dbReference type="InterPro" id="IPR009600">
    <property type="entry name" value="PIG-U"/>
</dbReference>
<dbReference type="RefSeq" id="XP_004223699.1">
    <property type="nucleotide sequence ID" value="XM_004223651.1"/>
</dbReference>
<keyword evidence="7 10" id="KW-1133">Transmembrane helix</keyword>
<evidence type="ECO:0000256" key="7">
    <source>
        <dbReference type="ARBA" id="ARBA00022989"/>
    </source>
</evidence>
<dbReference type="Pfam" id="PF06728">
    <property type="entry name" value="PIG-U"/>
    <property type="match status" value="1"/>
</dbReference>
<evidence type="ECO:0000256" key="10">
    <source>
        <dbReference type="SAM" id="Phobius"/>
    </source>
</evidence>
<dbReference type="Proteomes" id="UP000006319">
    <property type="component" value="Chromosome 12"/>
</dbReference>
<dbReference type="UniPathway" id="UPA00196"/>
<feature type="region of interest" description="Disordered" evidence="9">
    <location>
        <begin position="63"/>
        <end position="85"/>
    </location>
</feature>
<evidence type="ECO:0000256" key="2">
    <source>
        <dbReference type="ARBA" id="ARBA00004687"/>
    </source>
</evidence>
<feature type="transmembrane region" description="Helical" evidence="10">
    <location>
        <begin position="216"/>
        <end position="241"/>
    </location>
</feature>
<evidence type="ECO:0000256" key="9">
    <source>
        <dbReference type="SAM" id="MobiDB-lite"/>
    </source>
</evidence>
<dbReference type="VEuPathDB" id="PlasmoDB:PCYB_123180"/>
<protein>
    <recommendedName>
        <fullName evidence="13">GPI transamidase subunit PIG-U</fullName>
    </recommendedName>
</protein>
<organism evidence="11 12">
    <name type="scientific">Plasmodium cynomolgi (strain B)</name>
    <dbReference type="NCBI Taxonomy" id="1120755"/>
    <lineage>
        <taxon>Eukaryota</taxon>
        <taxon>Sar</taxon>
        <taxon>Alveolata</taxon>
        <taxon>Apicomplexa</taxon>
        <taxon>Aconoidasida</taxon>
        <taxon>Haemosporida</taxon>
        <taxon>Plasmodiidae</taxon>
        <taxon>Plasmodium</taxon>
        <taxon>Plasmodium (Plasmodium)</taxon>
    </lineage>
</organism>
<dbReference type="PANTHER" id="PTHR13121">
    <property type="entry name" value="GPI TRANSAMIDASE COMPONENT PIG-U"/>
    <property type="match status" value="1"/>
</dbReference>
<dbReference type="AlphaFoldDB" id="K6VER2"/>
<proteinExistence type="inferred from homology"/>
<evidence type="ECO:0000256" key="3">
    <source>
        <dbReference type="ARBA" id="ARBA00010026"/>
    </source>
</evidence>
<evidence type="ECO:0000313" key="12">
    <source>
        <dbReference type="Proteomes" id="UP000006319"/>
    </source>
</evidence>
<evidence type="ECO:0000256" key="6">
    <source>
        <dbReference type="ARBA" id="ARBA00022824"/>
    </source>
</evidence>
<dbReference type="GO" id="GO:0042765">
    <property type="term" value="C:GPI-anchor transamidase complex"/>
    <property type="evidence" value="ECO:0007669"/>
    <property type="project" value="InterPro"/>
</dbReference>
<feature type="transmembrane region" description="Helical" evidence="10">
    <location>
        <begin position="171"/>
        <end position="196"/>
    </location>
</feature>
<dbReference type="OrthoDB" id="549017at2759"/>
<keyword evidence="8 10" id="KW-0472">Membrane</keyword>
<keyword evidence="6" id="KW-0256">Endoplasmic reticulum</keyword>
<comment type="similarity">
    <text evidence="3">Belongs to the PIGU family.</text>
</comment>
<evidence type="ECO:0000256" key="5">
    <source>
        <dbReference type="ARBA" id="ARBA00022692"/>
    </source>
</evidence>
<dbReference type="GO" id="GO:0016255">
    <property type="term" value="P:attachment of GPI anchor to protein"/>
    <property type="evidence" value="ECO:0007669"/>
    <property type="project" value="InterPro"/>
</dbReference>